<gene>
    <name evidence="1" type="ORF">DPMN_167733</name>
</gene>
<reference evidence="1" key="1">
    <citation type="journal article" date="2019" name="bioRxiv">
        <title>The Genome of the Zebra Mussel, Dreissena polymorpha: A Resource for Invasive Species Research.</title>
        <authorList>
            <person name="McCartney M.A."/>
            <person name="Auch B."/>
            <person name="Kono T."/>
            <person name="Mallez S."/>
            <person name="Zhang Y."/>
            <person name="Obille A."/>
            <person name="Becker A."/>
            <person name="Abrahante J.E."/>
            <person name="Garbe J."/>
            <person name="Badalamenti J.P."/>
            <person name="Herman A."/>
            <person name="Mangelson H."/>
            <person name="Liachko I."/>
            <person name="Sullivan S."/>
            <person name="Sone E.D."/>
            <person name="Koren S."/>
            <person name="Silverstein K.A.T."/>
            <person name="Beckman K.B."/>
            <person name="Gohl D.M."/>
        </authorList>
    </citation>
    <scope>NUCLEOTIDE SEQUENCE</scope>
    <source>
        <strain evidence="1">Duluth1</strain>
        <tissue evidence="1">Whole animal</tissue>
    </source>
</reference>
<accession>A0A9D4F0E6</accession>
<dbReference type="EMBL" id="JAIWYP010000008">
    <property type="protein sequence ID" value="KAH3789552.1"/>
    <property type="molecule type" value="Genomic_DNA"/>
</dbReference>
<dbReference type="AlphaFoldDB" id="A0A9D4F0E6"/>
<name>A0A9D4F0E6_DREPO</name>
<comment type="caution">
    <text evidence="1">The sequence shown here is derived from an EMBL/GenBank/DDBJ whole genome shotgun (WGS) entry which is preliminary data.</text>
</comment>
<proteinExistence type="predicted"/>
<sequence>MDAHTLQRILRSKYNINEKLLAESIYVSLQGGYMKAHGPFSIGIGERFVVVAGINPRGPDIDYNPVPLTPVGMLSVTYKYAIRIVTISSQLKGTNSFQLCSSSNVAAIWDDFTSAIDNQASTLSGDIWCSASLSASSSSSDTYVNVENEYTFQRGFIGQTLLIYRCLSPQRFPRADRSFSFIYLPDMVCGPIDTKHAACRQHVMIFF</sequence>
<keyword evidence="2" id="KW-1185">Reference proteome</keyword>
<dbReference type="Proteomes" id="UP000828390">
    <property type="component" value="Unassembled WGS sequence"/>
</dbReference>
<reference evidence="1" key="2">
    <citation type="submission" date="2020-11" db="EMBL/GenBank/DDBJ databases">
        <authorList>
            <person name="McCartney M.A."/>
            <person name="Auch B."/>
            <person name="Kono T."/>
            <person name="Mallez S."/>
            <person name="Becker A."/>
            <person name="Gohl D.M."/>
            <person name="Silverstein K.A.T."/>
            <person name="Koren S."/>
            <person name="Bechman K.B."/>
            <person name="Herman A."/>
            <person name="Abrahante J.E."/>
            <person name="Garbe J."/>
        </authorList>
    </citation>
    <scope>NUCLEOTIDE SEQUENCE</scope>
    <source>
        <strain evidence="1">Duluth1</strain>
        <tissue evidence="1">Whole animal</tissue>
    </source>
</reference>
<protein>
    <submittedName>
        <fullName evidence="1">Uncharacterized protein</fullName>
    </submittedName>
</protein>
<organism evidence="1 2">
    <name type="scientific">Dreissena polymorpha</name>
    <name type="common">Zebra mussel</name>
    <name type="synonym">Mytilus polymorpha</name>
    <dbReference type="NCBI Taxonomy" id="45954"/>
    <lineage>
        <taxon>Eukaryota</taxon>
        <taxon>Metazoa</taxon>
        <taxon>Spiralia</taxon>
        <taxon>Lophotrochozoa</taxon>
        <taxon>Mollusca</taxon>
        <taxon>Bivalvia</taxon>
        <taxon>Autobranchia</taxon>
        <taxon>Heteroconchia</taxon>
        <taxon>Euheterodonta</taxon>
        <taxon>Imparidentia</taxon>
        <taxon>Neoheterodontei</taxon>
        <taxon>Myida</taxon>
        <taxon>Dreissenoidea</taxon>
        <taxon>Dreissenidae</taxon>
        <taxon>Dreissena</taxon>
    </lineage>
</organism>
<evidence type="ECO:0000313" key="1">
    <source>
        <dbReference type="EMBL" id="KAH3789552.1"/>
    </source>
</evidence>
<evidence type="ECO:0000313" key="2">
    <source>
        <dbReference type="Proteomes" id="UP000828390"/>
    </source>
</evidence>